<protein>
    <submittedName>
        <fullName evidence="1">Uncharacterized protein</fullName>
    </submittedName>
</protein>
<accession>A0A8T2UQV7</accession>
<evidence type="ECO:0000313" key="2">
    <source>
        <dbReference type="Proteomes" id="UP000825935"/>
    </source>
</evidence>
<name>A0A8T2UQV7_CERRI</name>
<organism evidence="1 2">
    <name type="scientific">Ceratopteris richardii</name>
    <name type="common">Triangle waterfern</name>
    <dbReference type="NCBI Taxonomy" id="49495"/>
    <lineage>
        <taxon>Eukaryota</taxon>
        <taxon>Viridiplantae</taxon>
        <taxon>Streptophyta</taxon>
        <taxon>Embryophyta</taxon>
        <taxon>Tracheophyta</taxon>
        <taxon>Polypodiopsida</taxon>
        <taxon>Polypodiidae</taxon>
        <taxon>Polypodiales</taxon>
        <taxon>Pteridineae</taxon>
        <taxon>Pteridaceae</taxon>
        <taxon>Parkerioideae</taxon>
        <taxon>Ceratopteris</taxon>
    </lineage>
</organism>
<keyword evidence="2" id="KW-1185">Reference proteome</keyword>
<reference evidence="1" key="1">
    <citation type="submission" date="2021-08" db="EMBL/GenBank/DDBJ databases">
        <title>WGS assembly of Ceratopteris richardii.</title>
        <authorList>
            <person name="Marchant D.B."/>
            <person name="Chen G."/>
            <person name="Jenkins J."/>
            <person name="Shu S."/>
            <person name="Leebens-Mack J."/>
            <person name="Grimwood J."/>
            <person name="Schmutz J."/>
            <person name="Soltis P."/>
            <person name="Soltis D."/>
            <person name="Chen Z.-H."/>
        </authorList>
    </citation>
    <scope>NUCLEOTIDE SEQUENCE</scope>
    <source>
        <strain evidence="1">Whitten #5841</strain>
        <tissue evidence="1">Leaf</tissue>
    </source>
</reference>
<gene>
    <name evidence="1" type="ORF">KP509_05G010900</name>
</gene>
<proteinExistence type="predicted"/>
<dbReference type="AlphaFoldDB" id="A0A8T2UQV7"/>
<dbReference type="Proteomes" id="UP000825935">
    <property type="component" value="Chromosome 5"/>
</dbReference>
<evidence type="ECO:0000313" key="1">
    <source>
        <dbReference type="EMBL" id="KAH7436266.1"/>
    </source>
</evidence>
<dbReference type="EMBL" id="CM035410">
    <property type="protein sequence ID" value="KAH7436266.1"/>
    <property type="molecule type" value="Genomic_DNA"/>
</dbReference>
<sequence>MFSMNLRISRTGKTTQSDSMRIFEDGNHVINDRFGYFGISMLPWHTSYKASDRRPVHQSFYLWKSQRLAKATRRLCLHSRPRRPELIQRSYEDIS</sequence>
<comment type="caution">
    <text evidence="1">The sequence shown here is derived from an EMBL/GenBank/DDBJ whole genome shotgun (WGS) entry which is preliminary data.</text>
</comment>